<evidence type="ECO:0000259" key="11">
    <source>
        <dbReference type="PROSITE" id="PS51712"/>
    </source>
</evidence>
<dbReference type="FunFam" id="3.40.50.300:FF:000040">
    <property type="entry name" value="GTPase Der"/>
    <property type="match status" value="1"/>
</dbReference>
<dbReference type="Proteomes" id="UP000319209">
    <property type="component" value="Chromosome"/>
</dbReference>
<feature type="binding site" evidence="8">
    <location>
        <begin position="9"/>
        <end position="16"/>
    </location>
    <ligand>
        <name>GTP</name>
        <dbReference type="ChEBI" id="CHEBI:37565"/>
        <label>1</label>
    </ligand>
</feature>
<evidence type="ECO:0000256" key="9">
    <source>
        <dbReference type="PROSITE-ProRule" id="PRU01049"/>
    </source>
</evidence>
<comment type="subunit">
    <text evidence="8">Associates with the 50S ribosomal subunit.</text>
</comment>
<proteinExistence type="inferred from homology"/>
<feature type="binding site" evidence="8">
    <location>
        <begin position="182"/>
        <end position="189"/>
    </location>
    <ligand>
        <name>GTP</name>
        <dbReference type="ChEBI" id="CHEBI:37565"/>
        <label>2</label>
    </ligand>
</feature>
<dbReference type="PANTHER" id="PTHR43834:SF6">
    <property type="entry name" value="GTPASE DER"/>
    <property type="match status" value="1"/>
</dbReference>
<dbReference type="FunFam" id="3.30.300.20:FF:000004">
    <property type="entry name" value="GTPase Der"/>
    <property type="match status" value="1"/>
</dbReference>
<evidence type="ECO:0000256" key="4">
    <source>
        <dbReference type="ARBA" id="ARBA00022737"/>
    </source>
</evidence>
<evidence type="ECO:0000256" key="3">
    <source>
        <dbReference type="ARBA" id="ARBA00022517"/>
    </source>
</evidence>
<feature type="binding site" evidence="8">
    <location>
        <begin position="229"/>
        <end position="233"/>
    </location>
    <ligand>
        <name>GTP</name>
        <dbReference type="ChEBI" id="CHEBI:37565"/>
        <label>2</label>
    </ligand>
</feature>
<feature type="domain" description="EngA-type G" evidence="11">
    <location>
        <begin position="176"/>
        <end position="351"/>
    </location>
</feature>
<dbReference type="KEGG" id="fop:FNB79_01720"/>
<dbReference type="PRINTS" id="PR00326">
    <property type="entry name" value="GTP1OBG"/>
</dbReference>
<feature type="binding site" evidence="8">
    <location>
        <begin position="119"/>
        <end position="122"/>
    </location>
    <ligand>
        <name>GTP</name>
        <dbReference type="ChEBI" id="CHEBI:37565"/>
        <label>1</label>
    </ligand>
</feature>
<dbReference type="CDD" id="cd01894">
    <property type="entry name" value="EngA1"/>
    <property type="match status" value="1"/>
</dbReference>
<dbReference type="Pfam" id="PF14714">
    <property type="entry name" value="KH_dom-like"/>
    <property type="match status" value="1"/>
</dbReference>
<reference evidence="12 13" key="1">
    <citation type="submission" date="2019-07" db="EMBL/GenBank/DDBJ databases">
        <title>Genome sequencing for Formosa sp. PS13.</title>
        <authorList>
            <person name="Park S.-J."/>
        </authorList>
    </citation>
    <scope>NUCLEOTIDE SEQUENCE [LARGE SCALE GENOMIC DNA]</scope>
    <source>
        <strain evidence="12 13">PS13</strain>
    </source>
</reference>
<keyword evidence="5 8" id="KW-0547">Nucleotide-binding</keyword>
<accession>A0A516GMJ0</accession>
<dbReference type="InterPro" id="IPR006073">
    <property type="entry name" value="GTP-bd"/>
</dbReference>
<dbReference type="NCBIfam" id="TIGR00231">
    <property type="entry name" value="small_GTP"/>
    <property type="match status" value="2"/>
</dbReference>
<dbReference type="EMBL" id="CP041637">
    <property type="protein sequence ID" value="QDO92744.1"/>
    <property type="molecule type" value="Genomic_DNA"/>
</dbReference>
<dbReference type="NCBIfam" id="TIGR03594">
    <property type="entry name" value="GTPase_EngA"/>
    <property type="match status" value="1"/>
</dbReference>
<evidence type="ECO:0000256" key="7">
    <source>
        <dbReference type="ARBA" id="ARBA00032345"/>
    </source>
</evidence>
<gene>
    <name evidence="8" type="primary">der</name>
    <name evidence="12" type="ORF">FNB79_01720</name>
</gene>
<evidence type="ECO:0000313" key="12">
    <source>
        <dbReference type="EMBL" id="QDO92744.1"/>
    </source>
</evidence>
<comment type="function">
    <text evidence="8 10">GTPase that plays an essential role in the late steps of ribosome biogenesis.</text>
</comment>
<evidence type="ECO:0000256" key="5">
    <source>
        <dbReference type="ARBA" id="ARBA00022741"/>
    </source>
</evidence>
<feature type="binding site" evidence="8">
    <location>
        <begin position="294"/>
        <end position="297"/>
    </location>
    <ligand>
        <name>GTP</name>
        <dbReference type="ChEBI" id="CHEBI:37565"/>
        <label>2</label>
    </ligand>
</feature>
<dbReference type="Pfam" id="PF01926">
    <property type="entry name" value="MMR_HSR1"/>
    <property type="match status" value="2"/>
</dbReference>
<dbReference type="Gene3D" id="3.40.50.300">
    <property type="entry name" value="P-loop containing nucleotide triphosphate hydrolases"/>
    <property type="match status" value="2"/>
</dbReference>
<evidence type="ECO:0000313" key="13">
    <source>
        <dbReference type="Proteomes" id="UP000319209"/>
    </source>
</evidence>
<dbReference type="InterPro" id="IPR015946">
    <property type="entry name" value="KH_dom-like_a/b"/>
</dbReference>
<dbReference type="GO" id="GO:0005525">
    <property type="term" value="F:GTP binding"/>
    <property type="evidence" value="ECO:0007669"/>
    <property type="project" value="UniProtKB-UniRule"/>
</dbReference>
<feature type="binding site" evidence="8">
    <location>
        <begin position="56"/>
        <end position="60"/>
    </location>
    <ligand>
        <name>GTP</name>
        <dbReference type="ChEBI" id="CHEBI:37565"/>
        <label>1</label>
    </ligand>
</feature>
<comment type="similarity">
    <text evidence="1 8 9 10">Belongs to the TRAFAC class TrmE-Era-EngA-EngB-Septin-like GTPase superfamily. EngA (Der) GTPase family.</text>
</comment>
<keyword evidence="13" id="KW-1185">Reference proteome</keyword>
<dbReference type="HAMAP" id="MF_00195">
    <property type="entry name" value="GTPase_Der"/>
    <property type="match status" value="1"/>
</dbReference>
<evidence type="ECO:0000256" key="2">
    <source>
        <dbReference type="ARBA" id="ARBA00020953"/>
    </source>
</evidence>
<evidence type="ECO:0000256" key="1">
    <source>
        <dbReference type="ARBA" id="ARBA00008279"/>
    </source>
</evidence>
<dbReference type="GO" id="GO:0043022">
    <property type="term" value="F:ribosome binding"/>
    <property type="evidence" value="ECO:0007669"/>
    <property type="project" value="TreeGrafter"/>
</dbReference>
<sequence length="435" mass="49527">MSNIVAIVGRPNVGKSTFFNRLIQRREAIVDAVSGVTRDRHYGKSDWNGKEFSLIDTGGYVKGSDDVFEAEIDKQVELAIEEADAIIFMVDVESGVTGMDEDVAKLLRKVTKPVFLVVNKVDNGKRAEDAVEFYALGLGEYFTIASINGSGTGDLLDALVEALPEQEEEEEEETLPRFAVVGRPNAGKSSFINALIGQERYIVTDIAGTTRDSIDTRYNRFGFEFNLVDTAGIRRKSKVKEDLEFYSVMRSVRAIEHSDVCIIVLDATRGFDGQVQNIFWLAERNRKGIVVLVNKWDLVEKETNSAKEYERQIRKEMEPFTDVPIVFISVLNKQRIYKAIETAVEVYKNRSKKIKTSVLNEVMLPIIENYPPPAYKAKYVKIKFITQLPTPQPQFAFFCNLPQYVKDSYKRFLENKLREHFDFNGVPVSVYMRKK</sequence>
<evidence type="ECO:0000256" key="8">
    <source>
        <dbReference type="HAMAP-Rule" id="MF_00195"/>
    </source>
</evidence>
<keyword evidence="4 10" id="KW-0677">Repeat</keyword>
<dbReference type="InterPro" id="IPR005225">
    <property type="entry name" value="Small_GTP-bd"/>
</dbReference>
<dbReference type="Gene3D" id="3.30.300.20">
    <property type="match status" value="1"/>
</dbReference>
<dbReference type="RefSeq" id="WP_143379653.1">
    <property type="nucleotide sequence ID" value="NZ_CP041637.1"/>
</dbReference>
<protein>
    <recommendedName>
        <fullName evidence="2 8">GTPase Der</fullName>
    </recommendedName>
    <alternativeName>
        <fullName evidence="7 8">GTP-binding protein EngA</fullName>
    </alternativeName>
</protein>
<dbReference type="InterPro" id="IPR027417">
    <property type="entry name" value="P-loop_NTPase"/>
</dbReference>
<dbReference type="InterPro" id="IPR032859">
    <property type="entry name" value="KH_dom-like"/>
</dbReference>
<dbReference type="InterPro" id="IPR016484">
    <property type="entry name" value="GTPase_Der"/>
</dbReference>
<dbReference type="FunFam" id="3.40.50.300:FF:000057">
    <property type="entry name" value="GTPase Der"/>
    <property type="match status" value="1"/>
</dbReference>
<keyword evidence="6 8" id="KW-0342">GTP-binding</keyword>
<organism evidence="12 13">
    <name type="scientific">Formosa sediminum</name>
    <dbReference type="NCBI Taxonomy" id="2594004"/>
    <lineage>
        <taxon>Bacteria</taxon>
        <taxon>Pseudomonadati</taxon>
        <taxon>Bacteroidota</taxon>
        <taxon>Flavobacteriia</taxon>
        <taxon>Flavobacteriales</taxon>
        <taxon>Flavobacteriaceae</taxon>
        <taxon>Formosa</taxon>
    </lineage>
</organism>
<dbReference type="InterPro" id="IPR031166">
    <property type="entry name" value="G_ENGA"/>
</dbReference>
<dbReference type="SUPFAM" id="SSF52540">
    <property type="entry name" value="P-loop containing nucleoside triphosphate hydrolases"/>
    <property type="match status" value="2"/>
</dbReference>
<feature type="domain" description="EngA-type G" evidence="11">
    <location>
        <begin position="3"/>
        <end position="167"/>
    </location>
</feature>
<evidence type="ECO:0000256" key="10">
    <source>
        <dbReference type="RuleBase" id="RU004481"/>
    </source>
</evidence>
<dbReference type="GO" id="GO:0042254">
    <property type="term" value="P:ribosome biogenesis"/>
    <property type="evidence" value="ECO:0007669"/>
    <property type="project" value="UniProtKB-KW"/>
</dbReference>
<dbReference type="AlphaFoldDB" id="A0A516GMJ0"/>
<evidence type="ECO:0000256" key="6">
    <source>
        <dbReference type="ARBA" id="ARBA00023134"/>
    </source>
</evidence>
<dbReference type="PROSITE" id="PS51712">
    <property type="entry name" value="G_ENGA"/>
    <property type="match status" value="2"/>
</dbReference>
<dbReference type="PIRSF" id="PIRSF006485">
    <property type="entry name" value="GTP-binding_EngA"/>
    <property type="match status" value="1"/>
</dbReference>
<dbReference type="PANTHER" id="PTHR43834">
    <property type="entry name" value="GTPASE DER"/>
    <property type="match status" value="1"/>
</dbReference>
<keyword evidence="3 8" id="KW-0690">Ribosome biogenesis</keyword>
<dbReference type="OrthoDB" id="9805918at2"/>
<dbReference type="CDD" id="cd01895">
    <property type="entry name" value="EngA2"/>
    <property type="match status" value="1"/>
</dbReference>
<name>A0A516GMJ0_9FLAO</name>